<dbReference type="AlphaFoldDB" id="A0A858ZPW7"/>
<evidence type="ECO:0000313" key="3">
    <source>
        <dbReference type="Proteomes" id="UP000500755"/>
    </source>
</evidence>
<dbReference type="EMBL" id="CP051298">
    <property type="protein sequence ID" value="QKD42522.1"/>
    <property type="molecule type" value="Genomic_DNA"/>
</dbReference>
<evidence type="ECO:0000259" key="1">
    <source>
        <dbReference type="Pfam" id="PF12728"/>
    </source>
</evidence>
<reference evidence="2 3" key="1">
    <citation type="submission" date="2020-05" db="EMBL/GenBank/DDBJ databases">
        <title>Complete genome sequence of Alicycliphilus denitrificans DP3.</title>
        <authorList>
            <person name="Chen X."/>
        </authorList>
    </citation>
    <scope>NUCLEOTIDE SEQUENCE [LARGE SCALE GENOMIC DNA]</scope>
    <source>
        <strain evidence="2 3">DP3</strain>
    </source>
</reference>
<dbReference type="InterPro" id="IPR009061">
    <property type="entry name" value="DNA-bd_dom_put_sf"/>
</dbReference>
<protein>
    <submittedName>
        <fullName evidence="2">Helix-turn-helix domain-containing protein</fullName>
    </submittedName>
</protein>
<dbReference type="Proteomes" id="UP000500755">
    <property type="component" value="Chromosome"/>
</dbReference>
<feature type="domain" description="Helix-turn-helix" evidence="1">
    <location>
        <begin position="13"/>
        <end position="58"/>
    </location>
</feature>
<accession>A0A858ZPW7</accession>
<sequence length="74" mass="8685">MTDQPVHDRLNKEQLAQQLGMSARTIDNLVRRNELPPGVRMGRQCYWSRTVVDRFTERAFAAQENWTPLKSRRG</sequence>
<proteinExistence type="predicted"/>
<dbReference type="SUPFAM" id="SSF46955">
    <property type="entry name" value="Putative DNA-binding domain"/>
    <property type="match status" value="1"/>
</dbReference>
<dbReference type="InterPro" id="IPR041657">
    <property type="entry name" value="HTH_17"/>
</dbReference>
<dbReference type="Pfam" id="PF12728">
    <property type="entry name" value="HTH_17"/>
    <property type="match status" value="1"/>
</dbReference>
<name>A0A858ZPW7_9BURK</name>
<evidence type="ECO:0000313" key="2">
    <source>
        <dbReference type="EMBL" id="QKD42522.1"/>
    </source>
</evidence>
<organism evidence="2 3">
    <name type="scientific">Alicycliphilus denitrificans</name>
    <dbReference type="NCBI Taxonomy" id="179636"/>
    <lineage>
        <taxon>Bacteria</taxon>
        <taxon>Pseudomonadati</taxon>
        <taxon>Pseudomonadota</taxon>
        <taxon>Betaproteobacteria</taxon>
        <taxon>Burkholderiales</taxon>
        <taxon>Comamonadaceae</taxon>
        <taxon>Alicycliphilus</taxon>
    </lineage>
</organism>
<dbReference type="RefSeq" id="WP_168727613.1">
    <property type="nucleotide sequence ID" value="NZ_CP051298.1"/>
</dbReference>
<gene>
    <name evidence="2" type="ORF">HF896_02380</name>
</gene>